<reference evidence="9" key="1">
    <citation type="submission" date="2022-01" db="UniProtKB">
        <authorList>
            <consortium name="EnsemblMetazoa"/>
        </authorList>
    </citation>
    <scope>IDENTIFICATION</scope>
</reference>
<evidence type="ECO:0000313" key="9">
    <source>
        <dbReference type="EnsemblMetazoa" id="XP_014240052.1"/>
    </source>
</evidence>
<proteinExistence type="predicted"/>
<accession>A0A8I6TCU4</accession>
<protein>
    <recommendedName>
        <fullName evidence="8">ABC transporter domain-containing protein</fullName>
    </recommendedName>
</protein>
<dbReference type="GO" id="GO:0016020">
    <property type="term" value="C:membrane"/>
    <property type="evidence" value="ECO:0007669"/>
    <property type="project" value="UniProtKB-SubCell"/>
</dbReference>
<dbReference type="InterPro" id="IPR003439">
    <property type="entry name" value="ABC_transporter-like_ATP-bd"/>
</dbReference>
<evidence type="ECO:0000256" key="4">
    <source>
        <dbReference type="ARBA" id="ARBA00022840"/>
    </source>
</evidence>
<dbReference type="AlphaFoldDB" id="A0A8I6TCU4"/>
<keyword evidence="4" id="KW-0067">ATP-binding</keyword>
<dbReference type="GO" id="GO:0005524">
    <property type="term" value="F:ATP binding"/>
    <property type="evidence" value="ECO:0007669"/>
    <property type="project" value="UniProtKB-KW"/>
</dbReference>
<keyword evidence="10" id="KW-1185">Reference proteome</keyword>
<dbReference type="InterPro" id="IPR017871">
    <property type="entry name" value="ABC_transporter-like_CS"/>
</dbReference>
<keyword evidence="6 7" id="KW-0472">Membrane</keyword>
<dbReference type="EnsemblMetazoa" id="XM_014384566.2">
    <property type="protein sequence ID" value="XP_014240052.1"/>
    <property type="gene ID" value="LOC106661276"/>
</dbReference>
<organism evidence="9 10">
    <name type="scientific">Cimex lectularius</name>
    <name type="common">Bed bug</name>
    <name type="synonym">Acanthia lectularia</name>
    <dbReference type="NCBI Taxonomy" id="79782"/>
    <lineage>
        <taxon>Eukaryota</taxon>
        <taxon>Metazoa</taxon>
        <taxon>Ecdysozoa</taxon>
        <taxon>Arthropoda</taxon>
        <taxon>Hexapoda</taxon>
        <taxon>Insecta</taxon>
        <taxon>Pterygota</taxon>
        <taxon>Neoptera</taxon>
        <taxon>Paraneoptera</taxon>
        <taxon>Hemiptera</taxon>
        <taxon>Heteroptera</taxon>
        <taxon>Panheteroptera</taxon>
        <taxon>Cimicomorpha</taxon>
        <taxon>Cimicidae</taxon>
        <taxon>Cimex</taxon>
    </lineage>
</organism>
<dbReference type="PANTHER" id="PTHR43038:SF3">
    <property type="entry name" value="ABC TRANSPORTER G FAMILY MEMBER 20 ISOFORM X1"/>
    <property type="match status" value="1"/>
</dbReference>
<dbReference type="CDD" id="cd03230">
    <property type="entry name" value="ABC_DR_subfamily_A"/>
    <property type="match status" value="1"/>
</dbReference>
<comment type="subcellular location">
    <subcellularLocation>
        <location evidence="1">Membrane</location>
        <topology evidence="1">Multi-pass membrane protein</topology>
    </subcellularLocation>
</comment>
<dbReference type="PROSITE" id="PS00211">
    <property type="entry name" value="ABC_TRANSPORTER_1"/>
    <property type="match status" value="1"/>
</dbReference>
<dbReference type="GeneID" id="106661276"/>
<evidence type="ECO:0000256" key="7">
    <source>
        <dbReference type="SAM" id="Phobius"/>
    </source>
</evidence>
<dbReference type="PANTHER" id="PTHR43038">
    <property type="entry name" value="ATP-BINDING CASSETTE, SUB-FAMILY H, MEMBER 1"/>
    <property type="match status" value="1"/>
</dbReference>
<dbReference type="OMA" id="TISGHAC"/>
<dbReference type="InterPro" id="IPR027417">
    <property type="entry name" value="P-loop_NTPase"/>
</dbReference>
<evidence type="ECO:0000259" key="8">
    <source>
        <dbReference type="PROSITE" id="PS50893"/>
    </source>
</evidence>
<dbReference type="OrthoDB" id="10255969at2759"/>
<keyword evidence="5 7" id="KW-1133">Transmembrane helix</keyword>
<dbReference type="InterPro" id="IPR013525">
    <property type="entry name" value="ABC2_TM"/>
</dbReference>
<dbReference type="Pfam" id="PF00005">
    <property type="entry name" value="ABC_tran"/>
    <property type="match status" value="1"/>
</dbReference>
<dbReference type="Proteomes" id="UP000494040">
    <property type="component" value="Unassembled WGS sequence"/>
</dbReference>
<keyword evidence="3" id="KW-0547">Nucleotide-binding</keyword>
<feature type="transmembrane region" description="Helical" evidence="7">
    <location>
        <begin position="644"/>
        <end position="663"/>
    </location>
</feature>
<evidence type="ECO:0000256" key="5">
    <source>
        <dbReference type="ARBA" id="ARBA00022989"/>
    </source>
</evidence>
<keyword evidence="2 7" id="KW-0812">Transmembrane</keyword>
<dbReference type="GO" id="GO:0140359">
    <property type="term" value="F:ABC-type transporter activity"/>
    <property type="evidence" value="ECO:0007669"/>
    <property type="project" value="InterPro"/>
</dbReference>
<feature type="domain" description="ABC transporter" evidence="8">
    <location>
        <begin position="7"/>
        <end position="227"/>
    </location>
</feature>
<feature type="transmembrane region" description="Helical" evidence="7">
    <location>
        <begin position="283"/>
        <end position="304"/>
    </location>
</feature>
<dbReference type="Pfam" id="PF12698">
    <property type="entry name" value="ABC2_membrane_3"/>
    <property type="match status" value="1"/>
</dbReference>
<evidence type="ECO:0000256" key="3">
    <source>
        <dbReference type="ARBA" id="ARBA00022741"/>
    </source>
</evidence>
<evidence type="ECO:0000256" key="6">
    <source>
        <dbReference type="ARBA" id="ARBA00023136"/>
    </source>
</evidence>
<dbReference type="SUPFAM" id="SSF52540">
    <property type="entry name" value="P-loop containing nucleoside triphosphate hydrolases"/>
    <property type="match status" value="1"/>
</dbReference>
<dbReference type="RefSeq" id="XP_014240052.1">
    <property type="nucleotide sequence ID" value="XM_014384566.2"/>
</dbReference>
<evidence type="ECO:0000256" key="2">
    <source>
        <dbReference type="ARBA" id="ARBA00022692"/>
    </source>
</evidence>
<dbReference type="SMART" id="SM00382">
    <property type="entry name" value="AAA"/>
    <property type="match status" value="1"/>
</dbReference>
<dbReference type="Gene3D" id="3.40.50.300">
    <property type="entry name" value="P-loop containing nucleotide triphosphate hydrolases"/>
    <property type="match status" value="1"/>
</dbReference>
<feature type="transmembrane region" description="Helical" evidence="7">
    <location>
        <begin position="517"/>
        <end position="542"/>
    </location>
</feature>
<sequence>MDPNVLVNFKNVYKKYEKNWILRGLNLSIHKSTIYSLLGPSGSGKTTIIGLILGELQPDFGDINWGEVHSRKEFGYMPQATSLYEDLTIKESCVYYSYLFGLGGRIPKKAIQLLNKLEIFDLNRLVCTLSGGEQRRVSFVIALIHEPSILLLDEPTASLDCLHSKIIWEHLAALSGKGTTILLTTHYVQEAVNSTKVGFLRKGNLIAEDKVTEFIDKHGTSNLDNIFVQLCAKDIQKSECIVVDKSHLKCASMKIGFQGDRCFKWPCFYAQLAKNLITVKRNLLVFFCNLCLPIVFALFFGMAIGRDLNELSLGSVSGTVKISDCKDMGTRYDELLRCELPERIECFIFQRLEERFKMVDYDDFTNAFKDLQRARIHGILKFERNFSSSLSSFYGDVTQFKSDKINDAIIVSHLDSSDYVKAHFLKKFISKSVMGIFKDIDGFCNSSKTASPIPLKFEQPIYGSAEAPYSHSLYPAYVCVCSFIFTIVFSTPALLVDKKHGCVRRNMISGLTYMEMVAAHLVIQVVLMLLQDILILGTFIWILGYPQIGRLSTALSVTLSCNINGIAIAFFVVELFKNDLVIMLTSIGAMNLSLLLGGILWPPVGYPKWLQWLCYIIPNTSTSNSLQAVALKGSTPSDPSVYRAYIECSSWIVICILVCNCQFRKNK</sequence>
<name>A0A8I6TCU4_CIMLE</name>
<evidence type="ECO:0000313" key="10">
    <source>
        <dbReference type="Proteomes" id="UP000494040"/>
    </source>
</evidence>
<feature type="transmembrane region" description="Helical" evidence="7">
    <location>
        <begin position="474"/>
        <end position="496"/>
    </location>
</feature>
<dbReference type="PROSITE" id="PS50893">
    <property type="entry name" value="ABC_TRANSPORTER_2"/>
    <property type="match status" value="1"/>
</dbReference>
<feature type="transmembrane region" description="Helical" evidence="7">
    <location>
        <begin position="554"/>
        <end position="573"/>
    </location>
</feature>
<dbReference type="KEGG" id="clec:106661276"/>
<dbReference type="InterPro" id="IPR003593">
    <property type="entry name" value="AAA+_ATPase"/>
</dbReference>
<dbReference type="GO" id="GO:0016887">
    <property type="term" value="F:ATP hydrolysis activity"/>
    <property type="evidence" value="ECO:0007669"/>
    <property type="project" value="InterPro"/>
</dbReference>
<feature type="transmembrane region" description="Helical" evidence="7">
    <location>
        <begin position="580"/>
        <end position="601"/>
    </location>
</feature>
<evidence type="ECO:0000256" key="1">
    <source>
        <dbReference type="ARBA" id="ARBA00004141"/>
    </source>
</evidence>